<organism evidence="8 9">
    <name type="scientific">Helianthus annuus</name>
    <name type="common">Common sunflower</name>
    <dbReference type="NCBI Taxonomy" id="4232"/>
    <lineage>
        <taxon>Eukaryota</taxon>
        <taxon>Viridiplantae</taxon>
        <taxon>Streptophyta</taxon>
        <taxon>Embryophyta</taxon>
        <taxon>Tracheophyta</taxon>
        <taxon>Spermatophyta</taxon>
        <taxon>Magnoliopsida</taxon>
        <taxon>eudicotyledons</taxon>
        <taxon>Gunneridae</taxon>
        <taxon>Pentapetalae</taxon>
        <taxon>asterids</taxon>
        <taxon>campanulids</taxon>
        <taxon>Asterales</taxon>
        <taxon>Asteraceae</taxon>
        <taxon>Asteroideae</taxon>
        <taxon>Heliantheae alliance</taxon>
        <taxon>Heliantheae</taxon>
        <taxon>Helianthus</taxon>
    </lineage>
</organism>
<keyword evidence="9" id="KW-1185">Reference proteome</keyword>
<evidence type="ECO:0000256" key="5">
    <source>
        <dbReference type="PROSITE-ProRule" id="PRU00267"/>
    </source>
</evidence>
<evidence type="ECO:0000256" key="6">
    <source>
        <dbReference type="SAM" id="MobiDB-lite"/>
    </source>
</evidence>
<dbReference type="InterPro" id="IPR009071">
    <property type="entry name" value="HMG_box_dom"/>
</dbReference>
<dbReference type="GO" id="GO:0006325">
    <property type="term" value="P:chromatin organization"/>
    <property type="evidence" value="ECO:0007669"/>
    <property type="project" value="UniProtKB-ARBA"/>
</dbReference>
<comment type="subcellular location">
    <subcellularLocation>
        <location evidence="1">Nucleus</location>
    </subcellularLocation>
</comment>
<dbReference type="SUPFAM" id="SSF47095">
    <property type="entry name" value="HMG-box"/>
    <property type="match status" value="1"/>
</dbReference>
<dbReference type="AlphaFoldDB" id="A0A9K3E2F7"/>
<dbReference type="GO" id="GO:0003682">
    <property type="term" value="F:chromatin binding"/>
    <property type="evidence" value="ECO:0007669"/>
    <property type="project" value="UniProtKB-ARBA"/>
</dbReference>
<dbReference type="GO" id="GO:0030527">
    <property type="term" value="F:structural constituent of chromatin"/>
    <property type="evidence" value="ECO:0007669"/>
    <property type="project" value="UniProtKB-ARBA"/>
</dbReference>
<feature type="domain" description="HMG box" evidence="7">
    <location>
        <begin position="57"/>
        <end position="120"/>
    </location>
</feature>
<dbReference type="InterPro" id="IPR031061">
    <property type="entry name" value="HMGB_plant"/>
</dbReference>
<evidence type="ECO:0000256" key="2">
    <source>
        <dbReference type="ARBA" id="ARBA00008774"/>
    </source>
</evidence>
<dbReference type="Gramene" id="mRNA:HanXRQr2_Chr15g0699331">
    <property type="protein sequence ID" value="mRNA:HanXRQr2_Chr15g0699331"/>
    <property type="gene ID" value="HanXRQr2_Chr15g0699331"/>
</dbReference>
<dbReference type="CDD" id="cd22005">
    <property type="entry name" value="HMG-box_AtHMGB1-like"/>
    <property type="match status" value="1"/>
</dbReference>
<comment type="caution">
    <text evidence="8">The sequence shown here is derived from an EMBL/GenBank/DDBJ whole genome shotgun (WGS) entry which is preliminary data.</text>
</comment>
<feature type="region of interest" description="Disordered" evidence="6">
    <location>
        <begin position="27"/>
        <end position="62"/>
    </location>
</feature>
<reference evidence="8" key="2">
    <citation type="submission" date="2020-06" db="EMBL/GenBank/DDBJ databases">
        <title>Helianthus annuus Genome sequencing and assembly Release 2.</title>
        <authorList>
            <person name="Gouzy J."/>
            <person name="Langlade N."/>
            <person name="Munos S."/>
        </authorList>
    </citation>
    <scope>NUCLEOTIDE SEQUENCE</scope>
    <source>
        <tissue evidence="8">Leaves</tissue>
    </source>
</reference>
<feature type="DNA-binding region" description="HMG box" evidence="5">
    <location>
        <begin position="57"/>
        <end position="120"/>
    </location>
</feature>
<evidence type="ECO:0000256" key="3">
    <source>
        <dbReference type="ARBA" id="ARBA00023125"/>
    </source>
</evidence>
<dbReference type="Gene3D" id="1.10.30.10">
    <property type="entry name" value="High mobility group box domain"/>
    <property type="match status" value="1"/>
</dbReference>
<comment type="similarity">
    <text evidence="2">Belongs to the HMGB family.</text>
</comment>
<dbReference type="GO" id="GO:0000785">
    <property type="term" value="C:chromatin"/>
    <property type="evidence" value="ECO:0007669"/>
    <property type="project" value="UniProtKB-ARBA"/>
</dbReference>
<evidence type="ECO:0000313" key="8">
    <source>
        <dbReference type="EMBL" id="KAF5765062.1"/>
    </source>
</evidence>
<feature type="compositionally biased region" description="Basic and acidic residues" evidence="6">
    <location>
        <begin position="39"/>
        <end position="59"/>
    </location>
</feature>
<dbReference type="Pfam" id="PF00505">
    <property type="entry name" value="HMG_box"/>
    <property type="match status" value="1"/>
</dbReference>
<evidence type="ECO:0000256" key="4">
    <source>
        <dbReference type="ARBA" id="ARBA00023242"/>
    </source>
</evidence>
<dbReference type="PANTHER" id="PTHR46261">
    <property type="entry name" value="HIGH MOBILITY GROUP B PROTEIN 4-RELATED"/>
    <property type="match status" value="1"/>
</dbReference>
<sequence>MFVNLWILKMKLISKLIDMRLKTHEMNPSLDSTCQKSVKAKELSAKKSKKEKDPSEPKRPPTTFFLFMEDFRKTYKEANPDNKKVSLVAKEGGEKWKSMTEEKSYVERAIELKEKYQKAF</sequence>
<dbReference type="Proteomes" id="UP000215914">
    <property type="component" value="Unassembled WGS sequence"/>
</dbReference>
<dbReference type="InterPro" id="IPR036910">
    <property type="entry name" value="HMG_box_dom_sf"/>
</dbReference>
<reference evidence="8" key="1">
    <citation type="journal article" date="2017" name="Nature">
        <title>The sunflower genome provides insights into oil metabolism, flowering and Asterid evolution.</title>
        <authorList>
            <person name="Badouin H."/>
            <person name="Gouzy J."/>
            <person name="Grassa C.J."/>
            <person name="Murat F."/>
            <person name="Staton S.E."/>
            <person name="Cottret L."/>
            <person name="Lelandais-Briere C."/>
            <person name="Owens G.L."/>
            <person name="Carrere S."/>
            <person name="Mayjonade B."/>
            <person name="Legrand L."/>
            <person name="Gill N."/>
            <person name="Kane N.C."/>
            <person name="Bowers J.E."/>
            <person name="Hubner S."/>
            <person name="Bellec A."/>
            <person name="Berard A."/>
            <person name="Berges H."/>
            <person name="Blanchet N."/>
            <person name="Boniface M.C."/>
            <person name="Brunel D."/>
            <person name="Catrice O."/>
            <person name="Chaidir N."/>
            <person name="Claudel C."/>
            <person name="Donnadieu C."/>
            <person name="Faraut T."/>
            <person name="Fievet G."/>
            <person name="Helmstetter N."/>
            <person name="King M."/>
            <person name="Knapp S.J."/>
            <person name="Lai Z."/>
            <person name="Le Paslier M.C."/>
            <person name="Lippi Y."/>
            <person name="Lorenzon L."/>
            <person name="Mandel J.R."/>
            <person name="Marage G."/>
            <person name="Marchand G."/>
            <person name="Marquand E."/>
            <person name="Bret-Mestries E."/>
            <person name="Morien E."/>
            <person name="Nambeesan S."/>
            <person name="Nguyen T."/>
            <person name="Pegot-Espagnet P."/>
            <person name="Pouilly N."/>
            <person name="Raftis F."/>
            <person name="Sallet E."/>
            <person name="Schiex T."/>
            <person name="Thomas J."/>
            <person name="Vandecasteele C."/>
            <person name="Vares D."/>
            <person name="Vear F."/>
            <person name="Vautrin S."/>
            <person name="Crespi M."/>
            <person name="Mangin B."/>
            <person name="Burke J.M."/>
            <person name="Salse J."/>
            <person name="Munos S."/>
            <person name="Vincourt P."/>
            <person name="Rieseberg L.H."/>
            <person name="Langlade N.B."/>
        </authorList>
    </citation>
    <scope>NUCLEOTIDE SEQUENCE</scope>
    <source>
        <tissue evidence="8">Leaves</tissue>
    </source>
</reference>
<proteinExistence type="inferred from homology"/>
<name>A0A9K3E2F7_HELAN</name>
<dbReference type="PROSITE" id="PS50118">
    <property type="entry name" value="HMG_BOX_2"/>
    <property type="match status" value="1"/>
</dbReference>
<accession>A0A9K3E2F7</accession>
<evidence type="ECO:0000259" key="7">
    <source>
        <dbReference type="PROSITE" id="PS50118"/>
    </source>
</evidence>
<dbReference type="PANTHER" id="PTHR46261:SF35">
    <property type="entry name" value="HIGH MOBILITY GROUP B PROTEIN 4-RELATED"/>
    <property type="match status" value="1"/>
</dbReference>
<evidence type="ECO:0000313" key="9">
    <source>
        <dbReference type="Proteomes" id="UP000215914"/>
    </source>
</evidence>
<keyword evidence="3 5" id="KW-0238">DNA-binding</keyword>
<protein>
    <submittedName>
        <fullName evidence="8">Chromatin remodeling &amp; transcriptional activation HMG family</fullName>
    </submittedName>
</protein>
<gene>
    <name evidence="8" type="ORF">HanXRQr2_Chr15g0699331</name>
</gene>
<keyword evidence="4 5" id="KW-0539">Nucleus</keyword>
<evidence type="ECO:0000256" key="1">
    <source>
        <dbReference type="ARBA" id="ARBA00004123"/>
    </source>
</evidence>
<dbReference type="EMBL" id="MNCJ02000330">
    <property type="protein sequence ID" value="KAF5765062.1"/>
    <property type="molecule type" value="Genomic_DNA"/>
</dbReference>
<dbReference type="SMART" id="SM00398">
    <property type="entry name" value="HMG"/>
    <property type="match status" value="1"/>
</dbReference>
<dbReference type="GO" id="GO:0003677">
    <property type="term" value="F:DNA binding"/>
    <property type="evidence" value="ECO:0007669"/>
    <property type="project" value="UniProtKB-UniRule"/>
</dbReference>
<dbReference type="GO" id="GO:0005634">
    <property type="term" value="C:nucleus"/>
    <property type="evidence" value="ECO:0007669"/>
    <property type="project" value="UniProtKB-SubCell"/>
</dbReference>